<evidence type="ECO:0000256" key="2">
    <source>
        <dbReference type="ARBA" id="ARBA00023015"/>
    </source>
</evidence>
<dbReference type="PROSITE" id="PS00622">
    <property type="entry name" value="HTH_LUXR_1"/>
    <property type="match status" value="1"/>
</dbReference>
<dbReference type="Proteomes" id="UP000679220">
    <property type="component" value="Unassembled WGS sequence"/>
</dbReference>
<dbReference type="Gene3D" id="1.10.10.10">
    <property type="entry name" value="Winged helix-like DNA-binding domain superfamily/Winged helix DNA-binding domain"/>
    <property type="match status" value="1"/>
</dbReference>
<reference evidence="6" key="2">
    <citation type="submission" date="2021-04" db="EMBL/GenBank/DDBJ databases">
        <authorList>
            <person name="Zhang T."/>
            <person name="Zhang Y."/>
            <person name="Lu D."/>
            <person name="Zuo D."/>
            <person name="Du Z."/>
        </authorList>
    </citation>
    <scope>NUCLEOTIDE SEQUENCE</scope>
    <source>
        <strain evidence="6">JR1</strain>
    </source>
</reference>
<sequence>MDRGDNFLIKELKKGNKDAFEFVFKQYYSSLCLYAAKYLSGDSEAEDIVSGFFLNFYNKRHILQIHTSLRAYLYQSIRNLCLNHLRDFKKQTTLINQEDRAHLHAFEYNETVYETLIGKEVEQKITEALEQLPEQCRIIFEMSRFKGMKYKEIAEALDLSVNTIETQMSRALKKLREDLKEYLHLVVGFL</sequence>
<keyword evidence="2" id="KW-0805">Transcription regulation</keyword>
<evidence type="ECO:0000256" key="1">
    <source>
        <dbReference type="ARBA" id="ARBA00010641"/>
    </source>
</evidence>
<dbReference type="EMBL" id="JAGTAR010000011">
    <property type="protein sequence ID" value="MBR8535645.1"/>
    <property type="molecule type" value="Genomic_DNA"/>
</dbReference>
<dbReference type="SUPFAM" id="SSF88946">
    <property type="entry name" value="Sigma2 domain of RNA polymerase sigma factors"/>
    <property type="match status" value="1"/>
</dbReference>
<dbReference type="GO" id="GO:0006352">
    <property type="term" value="P:DNA-templated transcription initiation"/>
    <property type="evidence" value="ECO:0007669"/>
    <property type="project" value="InterPro"/>
</dbReference>
<dbReference type="GO" id="GO:0003677">
    <property type="term" value="F:DNA binding"/>
    <property type="evidence" value="ECO:0007669"/>
    <property type="project" value="InterPro"/>
</dbReference>
<dbReference type="SUPFAM" id="SSF88659">
    <property type="entry name" value="Sigma3 and sigma4 domains of RNA polymerase sigma factors"/>
    <property type="match status" value="1"/>
</dbReference>
<dbReference type="InterPro" id="IPR014284">
    <property type="entry name" value="RNA_pol_sigma-70_dom"/>
</dbReference>
<feature type="domain" description="HTH luxR-type" evidence="5">
    <location>
        <begin position="147"/>
        <end position="174"/>
    </location>
</feature>
<evidence type="ECO:0000259" key="5">
    <source>
        <dbReference type="PROSITE" id="PS00622"/>
    </source>
</evidence>
<dbReference type="NCBIfam" id="TIGR02937">
    <property type="entry name" value="sigma70-ECF"/>
    <property type="match status" value="1"/>
</dbReference>
<dbReference type="Pfam" id="PF04542">
    <property type="entry name" value="Sigma70_r2"/>
    <property type="match status" value="1"/>
</dbReference>
<dbReference type="InterPro" id="IPR036388">
    <property type="entry name" value="WH-like_DNA-bd_sf"/>
</dbReference>
<dbReference type="InterPro" id="IPR013325">
    <property type="entry name" value="RNA_pol_sigma_r2"/>
</dbReference>
<dbReference type="CDD" id="cd06171">
    <property type="entry name" value="Sigma70_r4"/>
    <property type="match status" value="1"/>
</dbReference>
<dbReference type="InterPro" id="IPR039425">
    <property type="entry name" value="RNA_pol_sigma-70-like"/>
</dbReference>
<dbReference type="GO" id="GO:0016987">
    <property type="term" value="F:sigma factor activity"/>
    <property type="evidence" value="ECO:0007669"/>
    <property type="project" value="UniProtKB-KW"/>
</dbReference>
<dbReference type="InterPro" id="IPR000792">
    <property type="entry name" value="Tscrpt_reg_LuxR_C"/>
</dbReference>
<evidence type="ECO:0000256" key="3">
    <source>
        <dbReference type="ARBA" id="ARBA00023082"/>
    </source>
</evidence>
<dbReference type="RefSeq" id="WP_212189739.1">
    <property type="nucleotide sequence ID" value="NZ_JAGTAR010000011.1"/>
</dbReference>
<protein>
    <submittedName>
        <fullName evidence="6">RNA polymerase sigma-70 factor</fullName>
    </submittedName>
</protein>
<keyword evidence="7" id="KW-1185">Reference proteome</keyword>
<keyword evidence="4" id="KW-0804">Transcription</keyword>
<proteinExistence type="inferred from homology"/>
<keyword evidence="3" id="KW-0731">Sigma factor</keyword>
<dbReference type="AlphaFoldDB" id="A0A941F4P5"/>
<comment type="similarity">
    <text evidence="1">Belongs to the sigma-70 factor family. ECF subfamily.</text>
</comment>
<dbReference type="Pfam" id="PF08281">
    <property type="entry name" value="Sigma70_r4_2"/>
    <property type="match status" value="1"/>
</dbReference>
<dbReference type="InterPro" id="IPR013249">
    <property type="entry name" value="RNA_pol_sigma70_r4_t2"/>
</dbReference>
<evidence type="ECO:0000256" key="4">
    <source>
        <dbReference type="ARBA" id="ARBA00023163"/>
    </source>
</evidence>
<evidence type="ECO:0000313" key="7">
    <source>
        <dbReference type="Proteomes" id="UP000679220"/>
    </source>
</evidence>
<comment type="caution">
    <text evidence="6">The sequence shown here is derived from an EMBL/GenBank/DDBJ whole genome shotgun (WGS) entry which is preliminary data.</text>
</comment>
<dbReference type="Gene3D" id="1.10.1740.10">
    <property type="match status" value="1"/>
</dbReference>
<accession>A0A941F4P5</accession>
<reference evidence="6" key="1">
    <citation type="journal article" date="2018" name="Int. J. Syst. Evol. Microbiol.">
        <title>Carboxylicivirga sediminis sp. nov., isolated from coastal sediment.</title>
        <authorList>
            <person name="Wang F.Q."/>
            <person name="Ren L.H."/>
            <person name="Zou R.J."/>
            <person name="Sun Y.Z."/>
            <person name="Liu X.J."/>
            <person name="Jiang F."/>
            <person name="Liu L.J."/>
        </authorList>
    </citation>
    <scope>NUCLEOTIDE SEQUENCE</scope>
    <source>
        <strain evidence="6">JR1</strain>
    </source>
</reference>
<dbReference type="InterPro" id="IPR014327">
    <property type="entry name" value="RNA_pol_sigma70_bacteroid"/>
</dbReference>
<evidence type="ECO:0000313" key="6">
    <source>
        <dbReference type="EMBL" id="MBR8535645.1"/>
    </source>
</evidence>
<dbReference type="InterPro" id="IPR013324">
    <property type="entry name" value="RNA_pol_sigma_r3/r4-like"/>
</dbReference>
<name>A0A941F4P5_9BACT</name>
<dbReference type="InterPro" id="IPR007627">
    <property type="entry name" value="RNA_pol_sigma70_r2"/>
</dbReference>
<dbReference type="PANTHER" id="PTHR43133">
    <property type="entry name" value="RNA POLYMERASE ECF-TYPE SIGMA FACTO"/>
    <property type="match status" value="1"/>
</dbReference>
<organism evidence="6 7">
    <name type="scientific">Carboxylicivirga sediminis</name>
    <dbReference type="NCBI Taxonomy" id="2006564"/>
    <lineage>
        <taxon>Bacteria</taxon>
        <taxon>Pseudomonadati</taxon>
        <taxon>Bacteroidota</taxon>
        <taxon>Bacteroidia</taxon>
        <taxon>Marinilabiliales</taxon>
        <taxon>Marinilabiliaceae</taxon>
        <taxon>Carboxylicivirga</taxon>
    </lineage>
</organism>
<dbReference type="NCBIfam" id="TIGR02985">
    <property type="entry name" value="Sig70_bacteroi1"/>
    <property type="match status" value="1"/>
</dbReference>
<dbReference type="PANTHER" id="PTHR43133:SF46">
    <property type="entry name" value="RNA POLYMERASE SIGMA-70 FACTOR ECF SUBFAMILY"/>
    <property type="match status" value="1"/>
</dbReference>
<gene>
    <name evidence="6" type="ORF">KDU71_08750</name>
</gene>